<keyword evidence="1" id="KW-0732">Signal</keyword>
<feature type="signal peptide" evidence="1">
    <location>
        <begin position="1"/>
        <end position="16"/>
    </location>
</feature>
<proteinExistence type="predicted"/>
<name>A0A0E9QWR7_ANGAN</name>
<protein>
    <submittedName>
        <fullName evidence="2">Uncharacterized protein</fullName>
    </submittedName>
</protein>
<reference evidence="2" key="2">
    <citation type="journal article" date="2015" name="Fish Shellfish Immunol.">
        <title>Early steps in the European eel (Anguilla anguilla)-Vibrio vulnificus interaction in the gills: Role of the RtxA13 toxin.</title>
        <authorList>
            <person name="Callol A."/>
            <person name="Pajuelo D."/>
            <person name="Ebbesson L."/>
            <person name="Teles M."/>
            <person name="MacKenzie S."/>
            <person name="Amaro C."/>
        </authorList>
    </citation>
    <scope>NUCLEOTIDE SEQUENCE</scope>
</reference>
<sequence>MMLIFEIIMLAVLVLNHMNDFLSLPALHEVMTVKTKQGLTMSKITV</sequence>
<dbReference type="AlphaFoldDB" id="A0A0E9QWR7"/>
<dbReference type="EMBL" id="GBXM01088019">
    <property type="protein sequence ID" value="JAH20558.1"/>
    <property type="molecule type" value="Transcribed_RNA"/>
</dbReference>
<evidence type="ECO:0000313" key="2">
    <source>
        <dbReference type="EMBL" id="JAH20558.1"/>
    </source>
</evidence>
<organism evidence="2">
    <name type="scientific">Anguilla anguilla</name>
    <name type="common">European freshwater eel</name>
    <name type="synonym">Muraena anguilla</name>
    <dbReference type="NCBI Taxonomy" id="7936"/>
    <lineage>
        <taxon>Eukaryota</taxon>
        <taxon>Metazoa</taxon>
        <taxon>Chordata</taxon>
        <taxon>Craniata</taxon>
        <taxon>Vertebrata</taxon>
        <taxon>Euteleostomi</taxon>
        <taxon>Actinopterygii</taxon>
        <taxon>Neopterygii</taxon>
        <taxon>Teleostei</taxon>
        <taxon>Anguilliformes</taxon>
        <taxon>Anguillidae</taxon>
        <taxon>Anguilla</taxon>
    </lineage>
</organism>
<reference evidence="2" key="1">
    <citation type="submission" date="2014-11" db="EMBL/GenBank/DDBJ databases">
        <authorList>
            <person name="Amaro Gonzalez C."/>
        </authorList>
    </citation>
    <scope>NUCLEOTIDE SEQUENCE</scope>
</reference>
<accession>A0A0E9QWR7</accession>
<evidence type="ECO:0000256" key="1">
    <source>
        <dbReference type="SAM" id="SignalP"/>
    </source>
</evidence>
<feature type="chain" id="PRO_5002431299" evidence="1">
    <location>
        <begin position="17"/>
        <end position="46"/>
    </location>
</feature>